<dbReference type="AlphaFoldDB" id="A0A6A1QEG6"/>
<dbReference type="PANTHER" id="PTHR36865:SF1">
    <property type="entry name" value="RIKEN CDNA 1700001O22 GENE"/>
    <property type="match status" value="1"/>
</dbReference>
<evidence type="ECO:0000256" key="1">
    <source>
        <dbReference type="SAM" id="MobiDB-lite"/>
    </source>
</evidence>
<organism evidence="3 4">
    <name type="scientific">Balaenoptera physalus</name>
    <name type="common">Fin whale</name>
    <name type="synonym">Balaena physalus</name>
    <dbReference type="NCBI Taxonomy" id="9770"/>
    <lineage>
        <taxon>Eukaryota</taxon>
        <taxon>Metazoa</taxon>
        <taxon>Chordata</taxon>
        <taxon>Craniata</taxon>
        <taxon>Vertebrata</taxon>
        <taxon>Euteleostomi</taxon>
        <taxon>Mammalia</taxon>
        <taxon>Eutheria</taxon>
        <taxon>Laurasiatheria</taxon>
        <taxon>Artiodactyla</taxon>
        <taxon>Whippomorpha</taxon>
        <taxon>Cetacea</taxon>
        <taxon>Mysticeti</taxon>
        <taxon>Balaenopteridae</taxon>
        <taxon>Balaenoptera</taxon>
    </lineage>
</organism>
<sequence length="397" mass="41947">AGGASVLNTAPHPWLTAMSHTRVPAPEATTPSPQGRSGTLLVRMNSCSNLEEHDKQKNVETCQSPRTPAVADLGILSTTALPSAPSLSAHFALGCPELSAGPDMPRRRRSSCAQQVAPEGLPGGGDRRLRDPLLPRLPLPELRAASGAGASGGSRASEGGAEWWEAPASSSASQHQRGVSEHSGSPPQCPRYSFLPDLGGQSLYFKNSLKKILLHHIPALGPFRRDHSQFTTVEKTNQCVMGGWGPTLHRPPSSRPCSPTTTRGKAQGTAGGVALSACGLRMRRYGTQRSATGNAAVQGILENRTASGSAASEQVFGSVGRWLESLPKALYPRAKEDTMANSFGWDFPGLSTLEPKGHLSEDTSMNSSLPFIPRGSGGTSKPFWSRWANRPVPGARS</sequence>
<reference evidence="3 4" key="1">
    <citation type="journal article" date="2019" name="PLoS ONE">
        <title>Genomic analyses reveal an absence of contemporary introgressive admixture between fin whales and blue whales, despite known hybrids.</title>
        <authorList>
            <person name="Westbury M.V."/>
            <person name="Petersen B."/>
            <person name="Lorenzen E.D."/>
        </authorList>
    </citation>
    <scope>NUCLEOTIDE SEQUENCE [LARGE SCALE GENOMIC DNA]</scope>
    <source>
        <strain evidence="3">FinWhale-01</strain>
    </source>
</reference>
<evidence type="ECO:0000259" key="2">
    <source>
        <dbReference type="Pfam" id="PF15737"/>
    </source>
</evidence>
<comment type="caution">
    <text evidence="3">The sequence shown here is derived from an EMBL/GenBank/DDBJ whole genome shotgun (WGS) entry which is preliminary data.</text>
</comment>
<proteinExistence type="predicted"/>
<feature type="compositionally biased region" description="Polar residues" evidence="1">
    <location>
        <begin position="174"/>
        <end position="186"/>
    </location>
</feature>
<dbReference type="Pfam" id="PF15737">
    <property type="entry name" value="DUF4685"/>
    <property type="match status" value="1"/>
</dbReference>
<feature type="region of interest" description="Disordered" evidence="1">
    <location>
        <begin position="243"/>
        <end position="269"/>
    </location>
</feature>
<feature type="region of interest" description="Disordered" evidence="1">
    <location>
        <begin position="1"/>
        <end position="39"/>
    </location>
</feature>
<protein>
    <recommendedName>
        <fullName evidence="2">DUF4685 domain-containing protein</fullName>
    </recommendedName>
</protein>
<dbReference type="InterPro" id="IPR032756">
    <property type="entry name" value="DUF4685"/>
</dbReference>
<dbReference type="PANTHER" id="PTHR36865">
    <property type="entry name" value="RIKEN CDNA 1700001O22 GENE"/>
    <property type="match status" value="1"/>
</dbReference>
<dbReference type="Proteomes" id="UP000437017">
    <property type="component" value="Unassembled WGS sequence"/>
</dbReference>
<feature type="region of interest" description="Disordered" evidence="1">
    <location>
        <begin position="361"/>
        <end position="397"/>
    </location>
</feature>
<feature type="domain" description="DUF4685" evidence="2">
    <location>
        <begin position="193"/>
        <end position="242"/>
    </location>
</feature>
<dbReference type="OrthoDB" id="9837695at2759"/>
<keyword evidence="4" id="KW-1185">Reference proteome</keyword>
<feature type="region of interest" description="Disordered" evidence="1">
    <location>
        <begin position="102"/>
        <end position="133"/>
    </location>
</feature>
<dbReference type="EMBL" id="SGJD01000083">
    <property type="protein sequence ID" value="KAB0407092.1"/>
    <property type="molecule type" value="Genomic_DNA"/>
</dbReference>
<name>A0A6A1QEG6_BALPH</name>
<evidence type="ECO:0000313" key="4">
    <source>
        <dbReference type="Proteomes" id="UP000437017"/>
    </source>
</evidence>
<feature type="non-terminal residue" evidence="3">
    <location>
        <position position="1"/>
    </location>
</feature>
<accession>A0A6A1QEG6</accession>
<feature type="region of interest" description="Disordered" evidence="1">
    <location>
        <begin position="165"/>
        <end position="192"/>
    </location>
</feature>
<evidence type="ECO:0000313" key="3">
    <source>
        <dbReference type="EMBL" id="KAB0407092.1"/>
    </source>
</evidence>
<gene>
    <name evidence="3" type="ORF">E2I00_004248</name>
</gene>